<name>A0A327M4R5_9PROT</name>
<dbReference type="Gene3D" id="3.20.20.140">
    <property type="entry name" value="Metal-dependent hydrolases"/>
    <property type="match status" value="1"/>
</dbReference>
<sequence>MTTWPSCTACWRASPASRRPATAAWSSWAPRRWSRCARWAAARATPPGRRSAPGCWACRCAAPRPRRPRSASPASRCGRRCGSHRAAPPPWPARVPRRVFRGCAARATADPSCRPHALPRPPARHRAPPRDQAGRGGGRPATRTRNQGLKIRGGTGVKIVDAQIHIWSSGTPSGLHRKVPAFTAEEALREMDAAGVDAALIHPPGSWDPGSNALAVEAARTYPDRFAVMGQFPPDKPENRRLIQGWKSQPGMLGLRWALLAPEEQAWLRDGTLDWLWPAAEREGVPVATMAGLFLPEFRRIAEAHPGLKLIIDHCGLVRTAQDDAAFARLEELVALARLPNVAVKATGAPHYSTQPYPYRNLHDGLHRIFDAFGPQRFFWGTDITRMPCSYRHCVTFFTEELPWLAGRDLELVMGRGLCEWLGWDLGRSP</sequence>
<organism evidence="4 5">
    <name type="scientific">Roseicella frigidaeris</name>
    <dbReference type="NCBI Taxonomy" id="2230885"/>
    <lineage>
        <taxon>Bacteria</taxon>
        <taxon>Pseudomonadati</taxon>
        <taxon>Pseudomonadota</taxon>
        <taxon>Alphaproteobacteria</taxon>
        <taxon>Acetobacterales</taxon>
        <taxon>Roseomonadaceae</taxon>
        <taxon>Roseicella</taxon>
    </lineage>
</organism>
<dbReference type="InterPro" id="IPR006680">
    <property type="entry name" value="Amidohydro-rel"/>
</dbReference>
<feature type="region of interest" description="Disordered" evidence="2">
    <location>
        <begin position="63"/>
        <end position="95"/>
    </location>
</feature>
<dbReference type="SUPFAM" id="SSF51556">
    <property type="entry name" value="Metallo-dependent hydrolases"/>
    <property type="match status" value="1"/>
</dbReference>
<evidence type="ECO:0000259" key="3">
    <source>
        <dbReference type="Pfam" id="PF04909"/>
    </source>
</evidence>
<dbReference type="Proteomes" id="UP000249065">
    <property type="component" value="Unassembled WGS sequence"/>
</dbReference>
<comment type="caution">
    <text evidence="4">The sequence shown here is derived from an EMBL/GenBank/DDBJ whole genome shotgun (WGS) entry which is preliminary data.</text>
</comment>
<gene>
    <name evidence="4" type="ORF">DOO78_19475</name>
</gene>
<protein>
    <recommendedName>
        <fullName evidence="3">Amidohydrolase-related domain-containing protein</fullName>
    </recommendedName>
</protein>
<keyword evidence="5" id="KW-1185">Reference proteome</keyword>
<dbReference type="PANTHER" id="PTHR43569:SF2">
    <property type="entry name" value="AMIDOHYDROLASE-RELATED DOMAIN-CONTAINING PROTEIN"/>
    <property type="match status" value="1"/>
</dbReference>
<dbReference type="EMBL" id="QLIX01000018">
    <property type="protein sequence ID" value="RAI57385.1"/>
    <property type="molecule type" value="Genomic_DNA"/>
</dbReference>
<proteinExistence type="inferred from homology"/>
<feature type="domain" description="Amidohydrolase-related" evidence="3">
    <location>
        <begin position="161"/>
        <end position="383"/>
    </location>
</feature>
<evidence type="ECO:0000256" key="2">
    <source>
        <dbReference type="SAM" id="MobiDB-lite"/>
    </source>
</evidence>
<comment type="similarity">
    <text evidence="1">Belongs to the metallo-dependent hydrolases superfamily.</text>
</comment>
<dbReference type="Pfam" id="PF04909">
    <property type="entry name" value="Amidohydro_2"/>
    <property type="match status" value="1"/>
</dbReference>
<dbReference type="OrthoDB" id="7183088at2"/>
<feature type="region of interest" description="Disordered" evidence="2">
    <location>
        <begin position="109"/>
        <end position="150"/>
    </location>
</feature>
<evidence type="ECO:0000313" key="5">
    <source>
        <dbReference type="Proteomes" id="UP000249065"/>
    </source>
</evidence>
<dbReference type="AlphaFoldDB" id="A0A327M4R5"/>
<dbReference type="InterPro" id="IPR052350">
    <property type="entry name" value="Metallo-dep_Lactonases"/>
</dbReference>
<dbReference type="InterPro" id="IPR032466">
    <property type="entry name" value="Metal_Hydrolase"/>
</dbReference>
<dbReference type="GO" id="GO:0016787">
    <property type="term" value="F:hydrolase activity"/>
    <property type="evidence" value="ECO:0007669"/>
    <property type="project" value="InterPro"/>
</dbReference>
<reference evidence="5" key="1">
    <citation type="submission" date="2018-06" db="EMBL/GenBank/DDBJ databases">
        <authorList>
            <person name="Khan S.A."/>
        </authorList>
    </citation>
    <scope>NUCLEOTIDE SEQUENCE [LARGE SCALE GENOMIC DNA]</scope>
    <source>
        <strain evidence="5">DB-1506</strain>
    </source>
</reference>
<dbReference type="PANTHER" id="PTHR43569">
    <property type="entry name" value="AMIDOHYDROLASE"/>
    <property type="match status" value="1"/>
</dbReference>
<accession>A0A327M4R5</accession>
<evidence type="ECO:0000313" key="4">
    <source>
        <dbReference type="EMBL" id="RAI57385.1"/>
    </source>
</evidence>
<evidence type="ECO:0000256" key="1">
    <source>
        <dbReference type="ARBA" id="ARBA00038310"/>
    </source>
</evidence>